<evidence type="ECO:0000259" key="1">
    <source>
        <dbReference type="Pfam" id="PF00198"/>
    </source>
</evidence>
<dbReference type="Gene3D" id="3.30.559.10">
    <property type="entry name" value="Chloramphenicol acetyltransferase-like domain"/>
    <property type="match status" value="2"/>
</dbReference>
<dbReference type="GO" id="GO:0016746">
    <property type="term" value="F:acyltransferase activity"/>
    <property type="evidence" value="ECO:0007669"/>
    <property type="project" value="InterPro"/>
</dbReference>
<gene>
    <name evidence="2" type="ORF">SDC9_83553</name>
</gene>
<feature type="domain" description="2-oxoacid dehydrogenase acyltransferase catalytic" evidence="1">
    <location>
        <begin position="182"/>
        <end position="266"/>
    </location>
</feature>
<dbReference type="EMBL" id="VSSQ01007780">
    <property type="protein sequence ID" value="MPM36949.1"/>
    <property type="molecule type" value="Genomic_DNA"/>
</dbReference>
<dbReference type="InterPro" id="IPR001078">
    <property type="entry name" value="2-oxoacid_DH_actylTfrase"/>
</dbReference>
<dbReference type="Pfam" id="PF00198">
    <property type="entry name" value="2-oxoacid_dh"/>
    <property type="match status" value="1"/>
</dbReference>
<reference evidence="2" key="1">
    <citation type="submission" date="2019-08" db="EMBL/GenBank/DDBJ databases">
        <authorList>
            <person name="Kucharzyk K."/>
            <person name="Murdoch R.W."/>
            <person name="Higgins S."/>
            <person name="Loffler F."/>
        </authorList>
    </citation>
    <scope>NUCLEOTIDE SEQUENCE</scope>
</reference>
<sequence length="278" mass="31864">MRKDGKRVTDANPIYTVMPYILKYRYDAMNMIEVDIPISPMQTYLNEKRKQGYRFSHLGLVLAAYLRTAAEYPLLNRFIANKRIYQRNEFSIAMVVLKPGELDGTMSKMYFQMEDDIFRVHEIMDGYVSDNRAEGDTNATDDIVRTLLKIPGLVNFGVGLLKVMDRYGLLPKGLIKASPFHASLTISNLASIRTNHIYHHVYEFGTTSILITLGNMREVPVRKGEEIVFERSLPMGVVMDERICSGSYFAAVFRRFKQYLTNPELLEGPPKIVNTTLK</sequence>
<protein>
    <recommendedName>
        <fullName evidence="1">2-oxoacid dehydrogenase acyltransferase catalytic domain-containing protein</fullName>
    </recommendedName>
</protein>
<proteinExistence type="predicted"/>
<name>A0A644Z8J3_9ZZZZ</name>
<comment type="caution">
    <text evidence="2">The sequence shown here is derived from an EMBL/GenBank/DDBJ whole genome shotgun (WGS) entry which is preliminary data.</text>
</comment>
<dbReference type="AlphaFoldDB" id="A0A644Z8J3"/>
<accession>A0A644Z8J3</accession>
<dbReference type="SUPFAM" id="SSF52777">
    <property type="entry name" value="CoA-dependent acyltransferases"/>
    <property type="match status" value="1"/>
</dbReference>
<evidence type="ECO:0000313" key="2">
    <source>
        <dbReference type="EMBL" id="MPM36949.1"/>
    </source>
</evidence>
<organism evidence="2">
    <name type="scientific">bioreactor metagenome</name>
    <dbReference type="NCBI Taxonomy" id="1076179"/>
    <lineage>
        <taxon>unclassified sequences</taxon>
        <taxon>metagenomes</taxon>
        <taxon>ecological metagenomes</taxon>
    </lineage>
</organism>
<dbReference type="InterPro" id="IPR023213">
    <property type="entry name" value="CAT-like_dom_sf"/>
</dbReference>